<name>A0A9K3PTV8_9STRA</name>
<evidence type="ECO:0000313" key="14">
    <source>
        <dbReference type="Proteomes" id="UP000693970"/>
    </source>
</evidence>
<keyword evidence="6" id="KW-0833">Ubl conjugation pathway</keyword>
<dbReference type="PROSITE" id="PS51873">
    <property type="entry name" value="TRIAD"/>
    <property type="match status" value="1"/>
</dbReference>
<keyword evidence="3" id="KW-0479">Metal-binding</keyword>
<evidence type="ECO:0000256" key="6">
    <source>
        <dbReference type="ARBA" id="ARBA00022786"/>
    </source>
</evidence>
<evidence type="ECO:0000259" key="12">
    <source>
        <dbReference type="PROSITE" id="PS51873"/>
    </source>
</evidence>
<evidence type="ECO:0000256" key="4">
    <source>
        <dbReference type="ARBA" id="ARBA00022737"/>
    </source>
</evidence>
<keyword evidence="4" id="KW-0677">Repeat</keyword>
<comment type="caution">
    <text evidence="13">The sequence shown here is derived from an EMBL/GenBank/DDBJ whole genome shotgun (WGS) entry which is preliminary data.</text>
</comment>
<dbReference type="InterPro" id="IPR047548">
    <property type="entry name" value="Rcat_RBR_RNF14"/>
</dbReference>
<dbReference type="CDD" id="cd20354">
    <property type="entry name" value="Rcat_RBR_RNF14"/>
    <property type="match status" value="1"/>
</dbReference>
<evidence type="ECO:0000256" key="3">
    <source>
        <dbReference type="ARBA" id="ARBA00022723"/>
    </source>
</evidence>
<dbReference type="InterPro" id="IPR017907">
    <property type="entry name" value="Znf_RING_CS"/>
</dbReference>
<feature type="domain" description="RING-type" evidence="12">
    <location>
        <begin position="77"/>
        <end position="374"/>
    </location>
</feature>
<feature type="transmembrane region" description="Helical" evidence="10">
    <location>
        <begin position="223"/>
        <end position="242"/>
    </location>
</feature>
<feature type="transmembrane region" description="Helical" evidence="10">
    <location>
        <begin position="442"/>
        <end position="460"/>
    </location>
</feature>
<reference evidence="13" key="2">
    <citation type="submission" date="2021-04" db="EMBL/GenBank/DDBJ databases">
        <authorList>
            <person name="Podell S."/>
        </authorList>
    </citation>
    <scope>NUCLEOTIDE SEQUENCE</scope>
    <source>
        <strain evidence="13">Hildebrandi</strain>
    </source>
</reference>
<evidence type="ECO:0000259" key="11">
    <source>
        <dbReference type="PROSITE" id="PS50089"/>
    </source>
</evidence>
<keyword evidence="5 8" id="KW-0863">Zinc-finger</keyword>
<dbReference type="Proteomes" id="UP000693970">
    <property type="component" value="Unassembled WGS sequence"/>
</dbReference>
<evidence type="ECO:0000256" key="2">
    <source>
        <dbReference type="ARBA" id="ARBA00022679"/>
    </source>
</evidence>
<feature type="transmembrane region" description="Helical" evidence="10">
    <location>
        <begin position="412"/>
        <end position="436"/>
    </location>
</feature>
<dbReference type="GO" id="GO:0008270">
    <property type="term" value="F:zinc ion binding"/>
    <property type="evidence" value="ECO:0007669"/>
    <property type="project" value="UniProtKB-KW"/>
</dbReference>
<evidence type="ECO:0000256" key="9">
    <source>
        <dbReference type="SAM" id="MobiDB-lite"/>
    </source>
</evidence>
<evidence type="ECO:0000256" key="7">
    <source>
        <dbReference type="ARBA" id="ARBA00022833"/>
    </source>
</evidence>
<keyword evidence="2" id="KW-0808">Transferase</keyword>
<feature type="region of interest" description="Disordered" evidence="9">
    <location>
        <begin position="1"/>
        <end position="31"/>
    </location>
</feature>
<organism evidence="13 14">
    <name type="scientific">Nitzschia inconspicua</name>
    <dbReference type="NCBI Taxonomy" id="303405"/>
    <lineage>
        <taxon>Eukaryota</taxon>
        <taxon>Sar</taxon>
        <taxon>Stramenopiles</taxon>
        <taxon>Ochrophyta</taxon>
        <taxon>Bacillariophyta</taxon>
        <taxon>Bacillariophyceae</taxon>
        <taxon>Bacillariophycidae</taxon>
        <taxon>Bacillariales</taxon>
        <taxon>Bacillariaceae</taxon>
        <taxon>Nitzschia</taxon>
    </lineage>
</organism>
<keyword evidence="10" id="KW-0472">Membrane</keyword>
<evidence type="ECO:0000256" key="8">
    <source>
        <dbReference type="PROSITE-ProRule" id="PRU00175"/>
    </source>
</evidence>
<sequence length="492" mass="54410">MNNSSAANGTRVGLEKMKKQRRSSSAADKVVASTAGEDSWKTFAGRTHGTEQFEVLDLFRGLKRSFHHNFLAGPPSSGTVCPVCYCEPDRPEDWHVTWCRHAVCRNCLQQYASIQVNDKEHVGPLKCPVCPQVLRRKDAIVAMGGNSDLISQWDTKIRNQLLRALPNYRPCPKCTSSGGGQDSAIAAEENHIGMGGGGGFVTAECLQPHYEERREAATRVLEARHFLTVGLILGYFTSISIMNKSPSTSASVDLFFMFVLIYPFVKGGMAAHRWLAQVARQTFFKPVTVECPCCNSPFILPAESEILRDDETSRWMDANTRQCPSCSAKIVKTGGCNHMHCSNCRADFCWACMRLRTGCKAFHCANGARYGNAVPGDRGQDGPGAPQPGDSILTIIDYLLERRTPQIGFADVFIVVTCLFARHVGVVQVLVGWIMAILSSVLASQILMGSMIMFLIGTAFQDLRIQHLQRQQQNRMQQIRRGNNRANNPFGL</sequence>
<dbReference type="InterPro" id="IPR031127">
    <property type="entry name" value="E3_UB_ligase_RBR"/>
</dbReference>
<dbReference type="GO" id="GO:0004842">
    <property type="term" value="F:ubiquitin-protein transferase activity"/>
    <property type="evidence" value="ECO:0007669"/>
    <property type="project" value="InterPro"/>
</dbReference>
<accession>A0A9K3PTV8</accession>
<protein>
    <submittedName>
        <fullName evidence="13">IBR/half ring-finger domain containing protein</fullName>
    </submittedName>
</protein>
<feature type="transmembrane region" description="Helical" evidence="10">
    <location>
        <begin position="254"/>
        <end position="275"/>
    </location>
</feature>
<reference evidence="13" key="1">
    <citation type="journal article" date="2021" name="Sci. Rep.">
        <title>Diploid genomic architecture of Nitzschia inconspicua, an elite biomass production diatom.</title>
        <authorList>
            <person name="Oliver A."/>
            <person name="Podell S."/>
            <person name="Pinowska A."/>
            <person name="Traller J.C."/>
            <person name="Smith S.R."/>
            <person name="McClure R."/>
            <person name="Beliaev A."/>
            <person name="Bohutskyi P."/>
            <person name="Hill E.A."/>
            <person name="Rabines A."/>
            <person name="Zheng H."/>
            <person name="Allen L.Z."/>
            <person name="Kuo A."/>
            <person name="Grigoriev I.V."/>
            <person name="Allen A.E."/>
            <person name="Hazlebeck D."/>
            <person name="Allen E.E."/>
        </authorList>
    </citation>
    <scope>NUCLEOTIDE SEQUENCE</scope>
    <source>
        <strain evidence="13">Hildebrandi</strain>
    </source>
</reference>
<keyword evidence="10" id="KW-0812">Transmembrane</keyword>
<comment type="pathway">
    <text evidence="1">Protein modification; protein ubiquitination.</text>
</comment>
<dbReference type="InterPro" id="IPR044066">
    <property type="entry name" value="TRIAD_supradom"/>
</dbReference>
<evidence type="ECO:0000256" key="1">
    <source>
        <dbReference type="ARBA" id="ARBA00004906"/>
    </source>
</evidence>
<proteinExistence type="predicted"/>
<gene>
    <name evidence="13" type="ORF">IV203_034718</name>
</gene>
<evidence type="ECO:0000256" key="10">
    <source>
        <dbReference type="SAM" id="Phobius"/>
    </source>
</evidence>
<keyword evidence="10" id="KW-1133">Transmembrane helix</keyword>
<evidence type="ECO:0000313" key="13">
    <source>
        <dbReference type="EMBL" id="KAG7359620.1"/>
    </source>
</evidence>
<feature type="domain" description="RING-type" evidence="11">
    <location>
        <begin position="81"/>
        <end position="130"/>
    </location>
</feature>
<keyword evidence="14" id="KW-1185">Reference proteome</keyword>
<dbReference type="AlphaFoldDB" id="A0A9K3PTV8"/>
<dbReference type="PANTHER" id="PTHR11685">
    <property type="entry name" value="RBR FAMILY RING FINGER AND IBR DOMAIN-CONTAINING"/>
    <property type="match status" value="1"/>
</dbReference>
<evidence type="ECO:0000256" key="5">
    <source>
        <dbReference type="ARBA" id="ARBA00022771"/>
    </source>
</evidence>
<dbReference type="EMBL" id="JAGRRH010000013">
    <property type="protein sequence ID" value="KAG7359620.1"/>
    <property type="molecule type" value="Genomic_DNA"/>
</dbReference>
<dbReference type="PROSITE" id="PS00518">
    <property type="entry name" value="ZF_RING_1"/>
    <property type="match status" value="1"/>
</dbReference>
<keyword evidence="7" id="KW-0862">Zinc</keyword>
<dbReference type="OrthoDB" id="10009520at2759"/>
<dbReference type="Pfam" id="PF22191">
    <property type="entry name" value="IBR_1"/>
    <property type="match status" value="1"/>
</dbReference>
<dbReference type="GO" id="GO:0016567">
    <property type="term" value="P:protein ubiquitination"/>
    <property type="evidence" value="ECO:0007669"/>
    <property type="project" value="InterPro"/>
</dbReference>
<dbReference type="InterPro" id="IPR001841">
    <property type="entry name" value="Znf_RING"/>
</dbReference>
<dbReference type="PROSITE" id="PS50089">
    <property type="entry name" value="ZF_RING_2"/>
    <property type="match status" value="1"/>
</dbReference>